<evidence type="ECO:0000256" key="10">
    <source>
        <dbReference type="HAMAP-Rule" id="MF_02019"/>
    </source>
</evidence>
<dbReference type="Pfam" id="PF02875">
    <property type="entry name" value="Mur_ligase_C"/>
    <property type="match status" value="1"/>
</dbReference>
<dbReference type="GO" id="GO:0009252">
    <property type="term" value="P:peptidoglycan biosynthetic process"/>
    <property type="evidence" value="ECO:0007669"/>
    <property type="project" value="UniProtKB-UniRule"/>
</dbReference>
<dbReference type="HAMAP" id="MF_02019">
    <property type="entry name" value="MurF"/>
    <property type="match status" value="1"/>
</dbReference>
<dbReference type="PANTHER" id="PTHR43024">
    <property type="entry name" value="UDP-N-ACETYLMURAMOYL-TRIPEPTIDE--D-ALANYL-D-ALANINE LIGASE"/>
    <property type="match status" value="1"/>
</dbReference>
<gene>
    <name evidence="10" type="primary">murF</name>
    <name evidence="15" type="ORF">DES47_105462</name>
</gene>
<comment type="similarity">
    <text evidence="10">Belongs to the MurCDEF family. MurF subfamily.</text>
</comment>
<evidence type="ECO:0000256" key="8">
    <source>
        <dbReference type="ARBA" id="ARBA00023306"/>
    </source>
</evidence>
<evidence type="ECO:0000259" key="12">
    <source>
        <dbReference type="Pfam" id="PF01225"/>
    </source>
</evidence>
<accession>A0A4R6QK84</accession>
<comment type="function">
    <text evidence="10 11">Involved in cell wall formation. Catalyzes the final step in the synthesis of UDP-N-acetylmuramoyl-pentapeptide, the precursor of murein.</text>
</comment>
<dbReference type="GO" id="GO:0008766">
    <property type="term" value="F:UDP-N-acetylmuramoylalanyl-D-glutamyl-2,6-diaminopimelate-D-alanyl-D-alanine ligase activity"/>
    <property type="evidence" value="ECO:0007669"/>
    <property type="project" value="RHEA"/>
</dbReference>
<keyword evidence="4 10" id="KW-0547">Nucleotide-binding</keyword>
<dbReference type="InterPro" id="IPR005863">
    <property type="entry name" value="UDP-N-AcMur_synth"/>
</dbReference>
<evidence type="ECO:0000256" key="6">
    <source>
        <dbReference type="ARBA" id="ARBA00022960"/>
    </source>
</evidence>
<evidence type="ECO:0000259" key="14">
    <source>
        <dbReference type="Pfam" id="PF08245"/>
    </source>
</evidence>
<keyword evidence="16" id="KW-1185">Reference proteome</keyword>
<dbReference type="Pfam" id="PF01225">
    <property type="entry name" value="Mur_ligase"/>
    <property type="match status" value="1"/>
</dbReference>
<dbReference type="EMBL" id="SNXS01000005">
    <property type="protein sequence ID" value="TDP63456.1"/>
    <property type="molecule type" value="Genomic_DNA"/>
</dbReference>
<proteinExistence type="inferred from homology"/>
<evidence type="ECO:0000256" key="9">
    <source>
        <dbReference type="ARBA" id="ARBA00023316"/>
    </source>
</evidence>
<keyword evidence="5 10" id="KW-0067">ATP-binding</keyword>
<reference evidence="15 16" key="1">
    <citation type="submission" date="2019-03" db="EMBL/GenBank/DDBJ databases">
        <title>Genomic Encyclopedia of Type Strains, Phase IV (KMG-IV): sequencing the most valuable type-strain genomes for metagenomic binning, comparative biology and taxonomic classification.</title>
        <authorList>
            <person name="Goeker M."/>
        </authorList>
    </citation>
    <scope>NUCLEOTIDE SEQUENCE [LARGE SCALE GENOMIC DNA]</scope>
    <source>
        <strain evidence="15 16">DSM 16998</strain>
    </source>
</reference>
<dbReference type="Pfam" id="PF08245">
    <property type="entry name" value="Mur_ligase_M"/>
    <property type="match status" value="1"/>
</dbReference>
<dbReference type="InterPro" id="IPR036615">
    <property type="entry name" value="Mur_ligase_C_dom_sf"/>
</dbReference>
<dbReference type="GO" id="GO:0005524">
    <property type="term" value="F:ATP binding"/>
    <property type="evidence" value="ECO:0007669"/>
    <property type="project" value="UniProtKB-UniRule"/>
</dbReference>
<dbReference type="UniPathway" id="UPA00219"/>
<keyword evidence="9 10" id="KW-0961">Cell wall biogenesis/degradation</keyword>
<evidence type="ECO:0000256" key="7">
    <source>
        <dbReference type="ARBA" id="ARBA00022984"/>
    </source>
</evidence>
<evidence type="ECO:0000256" key="2">
    <source>
        <dbReference type="ARBA" id="ARBA00022598"/>
    </source>
</evidence>
<dbReference type="Proteomes" id="UP000295361">
    <property type="component" value="Unassembled WGS sequence"/>
</dbReference>
<evidence type="ECO:0000256" key="1">
    <source>
        <dbReference type="ARBA" id="ARBA00022490"/>
    </source>
</evidence>
<dbReference type="SUPFAM" id="SSF53623">
    <property type="entry name" value="MurD-like peptide ligases, catalytic domain"/>
    <property type="match status" value="1"/>
</dbReference>
<keyword evidence="8 10" id="KW-0131">Cell cycle</keyword>
<dbReference type="SUPFAM" id="SSF53244">
    <property type="entry name" value="MurD-like peptide ligases, peptide-binding domain"/>
    <property type="match status" value="1"/>
</dbReference>
<comment type="subcellular location">
    <subcellularLocation>
        <location evidence="10 11">Cytoplasm</location>
    </subcellularLocation>
</comment>
<dbReference type="InParanoid" id="A0A4R6QK84"/>
<keyword evidence="6 10" id="KW-0133">Cell shape</keyword>
<name>A0A4R6QK84_9BURK</name>
<evidence type="ECO:0000313" key="16">
    <source>
        <dbReference type="Proteomes" id="UP000295361"/>
    </source>
</evidence>
<dbReference type="PANTHER" id="PTHR43024:SF1">
    <property type="entry name" value="UDP-N-ACETYLMURAMOYL-TRIPEPTIDE--D-ALANYL-D-ALANINE LIGASE"/>
    <property type="match status" value="1"/>
</dbReference>
<dbReference type="Gene3D" id="3.90.190.20">
    <property type="entry name" value="Mur ligase, C-terminal domain"/>
    <property type="match status" value="1"/>
</dbReference>
<keyword evidence="3 10" id="KW-0132">Cell division</keyword>
<dbReference type="InterPro" id="IPR000713">
    <property type="entry name" value="Mur_ligase_N"/>
</dbReference>
<sequence>MSAAPIMTLAQALHLLQPTVPQARLIGNGELEFVRVHSDTRSLQAGDLFVALRGERFDANDFLAQAKDSGAIAALAERGLDAAGLPGIEVPDAKAALGALAHAWRRHCHLPLIAVAGSNGKTTVTQMIASILRAWVGDAALATQGNFNNDIGVPLTLMRLRQDDAQWHRAAVVEIGMNHPGEIAPLAAMAQPTVALVNNAQREHQEFLQTVEAAARENGEVITALGAAGVAVFPAEDACAPIWHELAGQRPHLSFALHGEADVTGRASWVDSGHWALELHTPAGDAPVALAVAGLHNVRNALAAAACSLAAGAPLNAIVRGLEAFQPVKGRSQLKNIAFQGHALTLIDDSYNANPDSVRAAIEVLASLHGPTWLVLGDMGEVGDKGPEFHREVGALAAQLGIQHLWTAGTAARDAAAAYGPQAQAFDTTAALVAALQQAPTANAVLVKGSRFMQMELVVAALSGPTLDGGAHAA</sequence>
<dbReference type="InterPro" id="IPR036565">
    <property type="entry name" value="Mur-like_cat_sf"/>
</dbReference>
<dbReference type="GO" id="GO:0005737">
    <property type="term" value="C:cytoplasm"/>
    <property type="evidence" value="ECO:0007669"/>
    <property type="project" value="UniProtKB-SubCell"/>
</dbReference>
<keyword evidence="1 10" id="KW-0963">Cytoplasm</keyword>
<dbReference type="Gene3D" id="3.40.1190.10">
    <property type="entry name" value="Mur-like, catalytic domain"/>
    <property type="match status" value="1"/>
</dbReference>
<keyword evidence="2 10" id="KW-0436">Ligase</keyword>
<evidence type="ECO:0000256" key="4">
    <source>
        <dbReference type="ARBA" id="ARBA00022741"/>
    </source>
</evidence>
<dbReference type="InterPro" id="IPR013221">
    <property type="entry name" value="Mur_ligase_cen"/>
</dbReference>
<dbReference type="GO" id="GO:0047480">
    <property type="term" value="F:UDP-N-acetylmuramoyl-tripeptide-D-alanyl-D-alanine ligase activity"/>
    <property type="evidence" value="ECO:0007669"/>
    <property type="project" value="UniProtKB-UniRule"/>
</dbReference>
<evidence type="ECO:0000256" key="5">
    <source>
        <dbReference type="ARBA" id="ARBA00022840"/>
    </source>
</evidence>
<dbReference type="SUPFAM" id="SSF63418">
    <property type="entry name" value="MurE/MurF N-terminal domain"/>
    <property type="match status" value="1"/>
</dbReference>
<keyword evidence="7 10" id="KW-0573">Peptidoglycan synthesis</keyword>
<evidence type="ECO:0000256" key="3">
    <source>
        <dbReference type="ARBA" id="ARBA00022618"/>
    </source>
</evidence>
<dbReference type="NCBIfam" id="TIGR01143">
    <property type="entry name" value="murF"/>
    <property type="match status" value="1"/>
</dbReference>
<dbReference type="InterPro" id="IPR035911">
    <property type="entry name" value="MurE/MurF_N"/>
</dbReference>
<feature type="binding site" evidence="10">
    <location>
        <begin position="117"/>
        <end position="123"/>
    </location>
    <ligand>
        <name>ATP</name>
        <dbReference type="ChEBI" id="CHEBI:30616"/>
    </ligand>
</feature>
<evidence type="ECO:0000313" key="15">
    <source>
        <dbReference type="EMBL" id="TDP63456.1"/>
    </source>
</evidence>
<dbReference type="GO" id="GO:0071555">
    <property type="term" value="P:cell wall organization"/>
    <property type="evidence" value="ECO:0007669"/>
    <property type="project" value="UniProtKB-KW"/>
</dbReference>
<feature type="domain" description="Mur ligase C-terminal" evidence="13">
    <location>
        <begin position="342"/>
        <end position="451"/>
    </location>
</feature>
<comment type="caution">
    <text evidence="15">The sequence shown here is derived from an EMBL/GenBank/DDBJ whole genome shotgun (WGS) entry which is preliminary data.</text>
</comment>
<dbReference type="InterPro" id="IPR004101">
    <property type="entry name" value="Mur_ligase_C"/>
</dbReference>
<comment type="pathway">
    <text evidence="10 11">Cell wall biogenesis; peptidoglycan biosynthesis.</text>
</comment>
<dbReference type="EC" id="6.3.2.10" evidence="10 11"/>
<dbReference type="GO" id="GO:0008360">
    <property type="term" value="P:regulation of cell shape"/>
    <property type="evidence" value="ECO:0007669"/>
    <property type="project" value="UniProtKB-KW"/>
</dbReference>
<feature type="domain" description="Mur ligase N-terminal catalytic" evidence="12">
    <location>
        <begin position="36"/>
        <end position="104"/>
    </location>
</feature>
<protein>
    <recommendedName>
        <fullName evidence="10 11">UDP-N-acetylmuramoyl-tripeptide--D-alanyl-D-alanine ligase</fullName>
        <ecNumber evidence="10 11">6.3.2.10</ecNumber>
    </recommendedName>
    <alternativeName>
        <fullName evidence="10">D-alanyl-D-alanine-adding enzyme</fullName>
    </alternativeName>
</protein>
<evidence type="ECO:0000256" key="11">
    <source>
        <dbReference type="RuleBase" id="RU004136"/>
    </source>
</evidence>
<dbReference type="Gene3D" id="3.40.1390.10">
    <property type="entry name" value="MurE/MurF, N-terminal domain"/>
    <property type="match status" value="1"/>
</dbReference>
<dbReference type="GO" id="GO:0051301">
    <property type="term" value="P:cell division"/>
    <property type="evidence" value="ECO:0007669"/>
    <property type="project" value="UniProtKB-KW"/>
</dbReference>
<evidence type="ECO:0000259" key="13">
    <source>
        <dbReference type="Pfam" id="PF02875"/>
    </source>
</evidence>
<dbReference type="InterPro" id="IPR051046">
    <property type="entry name" value="MurCDEF_CellWall_CoF430Synth"/>
</dbReference>
<comment type="catalytic activity">
    <reaction evidence="10 11">
        <text>D-alanyl-D-alanine + UDP-N-acetyl-alpha-D-muramoyl-L-alanyl-gamma-D-glutamyl-meso-2,6-diaminopimelate + ATP = UDP-N-acetyl-alpha-D-muramoyl-L-alanyl-gamma-D-glutamyl-meso-2,6-diaminopimeloyl-D-alanyl-D-alanine + ADP + phosphate + H(+)</text>
        <dbReference type="Rhea" id="RHEA:28374"/>
        <dbReference type="ChEBI" id="CHEBI:15378"/>
        <dbReference type="ChEBI" id="CHEBI:30616"/>
        <dbReference type="ChEBI" id="CHEBI:43474"/>
        <dbReference type="ChEBI" id="CHEBI:57822"/>
        <dbReference type="ChEBI" id="CHEBI:61386"/>
        <dbReference type="ChEBI" id="CHEBI:83905"/>
        <dbReference type="ChEBI" id="CHEBI:456216"/>
        <dbReference type="EC" id="6.3.2.10"/>
    </reaction>
</comment>
<feature type="domain" description="Mur ligase central" evidence="14">
    <location>
        <begin position="115"/>
        <end position="307"/>
    </location>
</feature>
<organism evidence="15 16">
    <name type="scientific">Roseateles toxinivorans</name>
    <dbReference type="NCBI Taxonomy" id="270368"/>
    <lineage>
        <taxon>Bacteria</taxon>
        <taxon>Pseudomonadati</taxon>
        <taxon>Pseudomonadota</taxon>
        <taxon>Betaproteobacteria</taxon>
        <taxon>Burkholderiales</taxon>
        <taxon>Sphaerotilaceae</taxon>
        <taxon>Roseateles</taxon>
    </lineage>
</organism>
<dbReference type="AlphaFoldDB" id="A0A4R6QK84"/>
<dbReference type="FunCoup" id="A0A4R6QK84">
    <property type="interactions" value="459"/>
</dbReference>